<name>A0A328FCP7_9BACT</name>
<dbReference type="PANTHER" id="PTHR12526:SF629">
    <property type="entry name" value="TEICHURONIC ACID BIOSYNTHESIS GLYCOSYLTRANSFERASE TUAH-RELATED"/>
    <property type="match status" value="1"/>
</dbReference>
<organism evidence="5 6">
    <name type="scientific">Desulfobacter hydrogenophilus</name>
    <dbReference type="NCBI Taxonomy" id="2291"/>
    <lineage>
        <taxon>Bacteria</taxon>
        <taxon>Pseudomonadati</taxon>
        <taxon>Thermodesulfobacteriota</taxon>
        <taxon>Desulfobacteria</taxon>
        <taxon>Desulfobacterales</taxon>
        <taxon>Desulfobacteraceae</taxon>
        <taxon>Desulfobacter</taxon>
    </lineage>
</organism>
<reference evidence="5 6" key="1">
    <citation type="submission" date="2018-06" db="EMBL/GenBank/DDBJ databases">
        <title>Complete Genome Sequence of Desulfobacter hydrogenophilus (DSM3380).</title>
        <authorList>
            <person name="Marietou A."/>
            <person name="Schreiber L."/>
            <person name="Marshall I."/>
            <person name="Jorgensen B."/>
        </authorList>
    </citation>
    <scope>NUCLEOTIDE SEQUENCE [LARGE SCALE GENOMIC DNA]</scope>
    <source>
        <strain evidence="5 6">DSM 3380</strain>
    </source>
</reference>
<evidence type="ECO:0000313" key="7">
    <source>
        <dbReference type="Proteomes" id="UP000293902"/>
    </source>
</evidence>
<dbReference type="Proteomes" id="UP000293902">
    <property type="component" value="Chromosome"/>
</dbReference>
<evidence type="ECO:0008006" key="8">
    <source>
        <dbReference type="Google" id="ProtNLM"/>
    </source>
</evidence>
<keyword evidence="3" id="KW-1133">Transmembrane helix</keyword>
<evidence type="ECO:0000313" key="6">
    <source>
        <dbReference type="Proteomes" id="UP000248798"/>
    </source>
</evidence>
<evidence type="ECO:0000256" key="2">
    <source>
        <dbReference type="ARBA" id="ARBA00022679"/>
    </source>
</evidence>
<gene>
    <name evidence="5" type="ORF">DO021_16795</name>
    <name evidence="4" type="ORF">EYB58_13245</name>
</gene>
<dbReference type="GO" id="GO:0016757">
    <property type="term" value="F:glycosyltransferase activity"/>
    <property type="evidence" value="ECO:0007669"/>
    <property type="project" value="UniProtKB-KW"/>
</dbReference>
<evidence type="ECO:0000256" key="3">
    <source>
        <dbReference type="SAM" id="Phobius"/>
    </source>
</evidence>
<accession>A0A328FCP7</accession>
<dbReference type="PANTHER" id="PTHR12526">
    <property type="entry name" value="GLYCOSYLTRANSFERASE"/>
    <property type="match status" value="1"/>
</dbReference>
<keyword evidence="7" id="KW-1185">Reference proteome</keyword>
<reference evidence="4 7" key="2">
    <citation type="submission" date="2019-02" db="EMBL/GenBank/DDBJ databases">
        <title>Complete genome sequence of Desulfobacter hydrogenophilus AcRS1.</title>
        <authorList>
            <person name="Marietou A."/>
            <person name="Lund M.B."/>
            <person name="Marshall I.P.G."/>
            <person name="Schreiber L."/>
            <person name="Jorgensen B."/>
        </authorList>
    </citation>
    <scope>NUCLEOTIDE SEQUENCE [LARGE SCALE GENOMIC DNA]</scope>
    <source>
        <strain evidence="4 7">AcRS1</strain>
    </source>
</reference>
<sequence length="437" mass="49975">MKKSPGKMTWLILAHCYNMDGRAASQTITDRIPFLRKKGVTPVVISAPTGRKAIDYPHYQVFSPAPSGLKFELRHVIKSSAQDSFSGRIINFLLTMIILPFFLIEKTVIHLDSHWSWLLSASLYGIFIIPKHRPELIYSTAGPSSTHYTGFILSRIFKLPWVAELHDPLIYDNEKQKWHKYFFHKYLEKLIFRYADKIIYFTDQASANALKRNPGAKDKLSVIRPGASPAENWTQTYQKQEKIHFGYFGSLAAKRNLKKVFKAFHDLLQEEPDLCRQVVIDIYGTALDPVTMQALDAYNLKAIVTVHGRLEYDPTTGKTGREQVLEAMKRMDVLILVHGDDIFRCDEYIPSKFYDYMLVQRPILGLTHPGSELQTMLEENGFFAADSQNETEIKSTLQSLISQWKDTGLPDFEHASPLTVQGAVNQLMEIRANIVKD</sequence>
<keyword evidence="2" id="KW-0808">Transferase</keyword>
<keyword evidence="1" id="KW-0328">Glycosyltransferase</keyword>
<proteinExistence type="predicted"/>
<dbReference type="OrthoDB" id="9794575at2"/>
<protein>
    <recommendedName>
        <fullName evidence="8">Glycosyltransferase subfamily 4-like N-terminal domain-containing protein</fullName>
    </recommendedName>
</protein>
<dbReference type="Gene3D" id="3.40.50.2000">
    <property type="entry name" value="Glycogen Phosphorylase B"/>
    <property type="match status" value="2"/>
</dbReference>
<evidence type="ECO:0000313" key="5">
    <source>
        <dbReference type="EMBL" id="RAM00817.1"/>
    </source>
</evidence>
<dbReference type="EMBL" id="QLNI01000037">
    <property type="protein sequence ID" value="RAM00817.1"/>
    <property type="molecule type" value="Genomic_DNA"/>
</dbReference>
<dbReference type="Proteomes" id="UP000248798">
    <property type="component" value="Unassembled WGS sequence"/>
</dbReference>
<feature type="transmembrane region" description="Helical" evidence="3">
    <location>
        <begin position="85"/>
        <end position="103"/>
    </location>
</feature>
<dbReference type="SUPFAM" id="SSF53756">
    <property type="entry name" value="UDP-Glycosyltransferase/glycogen phosphorylase"/>
    <property type="match status" value="1"/>
</dbReference>
<dbReference type="EMBL" id="CP036313">
    <property type="protein sequence ID" value="QBH13803.1"/>
    <property type="molecule type" value="Genomic_DNA"/>
</dbReference>
<dbReference type="AlphaFoldDB" id="A0A328FCP7"/>
<keyword evidence="3" id="KW-0812">Transmembrane</keyword>
<keyword evidence="3" id="KW-0472">Membrane</keyword>
<evidence type="ECO:0000256" key="1">
    <source>
        <dbReference type="ARBA" id="ARBA00022676"/>
    </source>
</evidence>
<evidence type="ECO:0000313" key="4">
    <source>
        <dbReference type="EMBL" id="QBH13803.1"/>
    </source>
</evidence>